<comment type="similarity">
    <text evidence="1">Belongs to the GerABKA family.</text>
</comment>
<dbReference type="PANTHER" id="PTHR22550:SF5">
    <property type="entry name" value="LEUCINE ZIPPER PROTEIN 4"/>
    <property type="match status" value="1"/>
</dbReference>
<feature type="transmembrane region" description="Helical" evidence="3">
    <location>
        <begin position="440"/>
        <end position="466"/>
    </location>
</feature>
<evidence type="ECO:0000313" key="5">
    <source>
        <dbReference type="Proteomes" id="UP001589818"/>
    </source>
</evidence>
<keyword evidence="2 3" id="KW-0472">Membrane</keyword>
<evidence type="ECO:0000256" key="2">
    <source>
        <dbReference type="ARBA" id="ARBA00023136"/>
    </source>
</evidence>
<accession>A0ABV6JES6</accession>
<dbReference type="Proteomes" id="UP001589818">
    <property type="component" value="Unassembled WGS sequence"/>
</dbReference>
<name>A0ABV6JES6_9BACL</name>
<organism evidence="4 5">
    <name type="scientific">Paenibacillus mendelii</name>
    <dbReference type="NCBI Taxonomy" id="206163"/>
    <lineage>
        <taxon>Bacteria</taxon>
        <taxon>Bacillati</taxon>
        <taxon>Bacillota</taxon>
        <taxon>Bacilli</taxon>
        <taxon>Bacillales</taxon>
        <taxon>Paenibacillaceae</taxon>
        <taxon>Paenibacillus</taxon>
    </lineage>
</organism>
<dbReference type="InterPro" id="IPR004995">
    <property type="entry name" value="Spore_Ger"/>
</dbReference>
<dbReference type="RefSeq" id="WP_204815554.1">
    <property type="nucleotide sequence ID" value="NZ_JANHOF010000001.1"/>
</dbReference>
<keyword evidence="5" id="KW-1185">Reference proteome</keyword>
<reference evidence="4 5" key="1">
    <citation type="submission" date="2024-09" db="EMBL/GenBank/DDBJ databases">
        <authorList>
            <person name="Sun Q."/>
            <person name="Mori K."/>
        </authorList>
    </citation>
    <scope>NUCLEOTIDE SEQUENCE [LARGE SCALE GENOMIC DNA]</scope>
    <source>
        <strain evidence="4 5">CCM 4839</strain>
    </source>
</reference>
<gene>
    <name evidence="4" type="ORF">ACFFJ8_24030</name>
</gene>
<sequence>MKSWQPVTKFFTKKRHAQNHQEPSAAAGARCVVSSLDKNEEWAKETFGDCQDVKIQKMGFHEGQDVSALLVYCEGLSDTKLINETIIPSLRKCLDEIRLQPLNEDVLISGWPISTLKREEMLDNLVTKVFNGQLILFFEGLASAHMIDIANSPARKPEDANTDVSIRGPRDGFVEDLTVNVALVRKRLRTNSLSYEQYILGERSQTKAGLLYIKDVIRPEVVEEVKNRLSEIDIDAVYSSSELEELLAESKFTLFPLFDYTGRPDFVVSTLLRGRFAIILDGVPTAIIAPANLTLIFKSAEDVHNSYSLVAFGRLLRLLGLCIALFLPGFYVGIGMYHQDQIPLTLLATLVMSRKGVPLPGPLEALLMLLMFELFREAGARLPSAIGQTLTVVGGLIIGDAAIRAGFTSPMLLVVIATSAVATFTLVNQSLIGAVSILRIGILIVSSFLGIFGFLLSVFVVLISLANLRSFGIPYLAPISPLILRDLVQALFRVPATYLKKRPKMLNTQDSTRKRSGK</sequence>
<proteinExistence type="inferred from homology"/>
<feature type="transmembrane region" description="Helical" evidence="3">
    <location>
        <begin position="318"/>
        <end position="337"/>
    </location>
</feature>
<evidence type="ECO:0000256" key="1">
    <source>
        <dbReference type="ARBA" id="ARBA00005278"/>
    </source>
</evidence>
<dbReference type="EMBL" id="JBHLVF010000041">
    <property type="protein sequence ID" value="MFC0394413.1"/>
    <property type="molecule type" value="Genomic_DNA"/>
</dbReference>
<protein>
    <submittedName>
        <fullName evidence="4">Spore germination protein</fullName>
    </submittedName>
</protein>
<evidence type="ECO:0000313" key="4">
    <source>
        <dbReference type="EMBL" id="MFC0394413.1"/>
    </source>
</evidence>
<dbReference type="Pfam" id="PF03323">
    <property type="entry name" value="GerA"/>
    <property type="match status" value="1"/>
</dbReference>
<dbReference type="InterPro" id="IPR050768">
    <property type="entry name" value="UPF0353/GerABKA_families"/>
</dbReference>
<dbReference type="PANTHER" id="PTHR22550">
    <property type="entry name" value="SPORE GERMINATION PROTEIN"/>
    <property type="match status" value="1"/>
</dbReference>
<feature type="transmembrane region" description="Helical" evidence="3">
    <location>
        <begin position="409"/>
        <end position="428"/>
    </location>
</feature>
<evidence type="ECO:0000256" key="3">
    <source>
        <dbReference type="SAM" id="Phobius"/>
    </source>
</evidence>
<keyword evidence="3" id="KW-0812">Transmembrane</keyword>
<feature type="transmembrane region" description="Helical" evidence="3">
    <location>
        <begin position="382"/>
        <end position="403"/>
    </location>
</feature>
<dbReference type="PIRSF" id="PIRSF005690">
    <property type="entry name" value="GerBA"/>
    <property type="match status" value="1"/>
</dbReference>
<keyword evidence="3" id="KW-1133">Transmembrane helix</keyword>
<comment type="caution">
    <text evidence="4">The sequence shown here is derived from an EMBL/GenBank/DDBJ whole genome shotgun (WGS) entry which is preliminary data.</text>
</comment>